<protein>
    <submittedName>
        <fullName evidence="1">Uncharacterized protein</fullName>
    </submittedName>
</protein>
<evidence type="ECO:0000313" key="2">
    <source>
        <dbReference type="Proteomes" id="UP000315540"/>
    </source>
</evidence>
<dbReference type="Proteomes" id="UP000315540">
    <property type="component" value="Unassembled WGS sequence"/>
</dbReference>
<keyword evidence="2" id="KW-1185">Reference proteome</keyword>
<name>A0A504JKA8_9FLAO</name>
<dbReference type="AlphaFoldDB" id="A0A504JKA8"/>
<reference evidence="1 2" key="1">
    <citation type="submission" date="2019-06" db="EMBL/GenBank/DDBJ databases">
        <authorList>
            <person name="Meng X."/>
        </authorList>
    </citation>
    <scope>NUCLEOTIDE SEQUENCE [LARGE SCALE GENOMIC DNA]</scope>
    <source>
        <strain evidence="1 2">M625</strain>
    </source>
</reference>
<dbReference type="OrthoDB" id="9768470at2"/>
<dbReference type="EMBL" id="VFWZ01000001">
    <property type="protein sequence ID" value="TPN89242.1"/>
    <property type="molecule type" value="Genomic_DNA"/>
</dbReference>
<dbReference type="PROSITE" id="PS51257">
    <property type="entry name" value="PROKAR_LIPOPROTEIN"/>
    <property type="match status" value="1"/>
</dbReference>
<dbReference type="RefSeq" id="WP_140589672.1">
    <property type="nucleotide sequence ID" value="NZ_VFWZ01000001.1"/>
</dbReference>
<sequence>MNFKNLFLVLTSILVFSCSSDGDNDLEMAVEYDSTAKISEIDIEATNISVTVEAKSTENLAIGLRRKGESEFKEFSIFQLIDGLSPAQEYEVTILVRGQDSLLFPIRSIATKPFDYLFNLNSETSLEYVNSALSFKHEGTIGYYEEGLINFNEKDNYNLLLVDKSDDSRKIPLTYEIKDNKINFEMPNDLVPEEPYSLFKSFLLAYQIGDSEIGYIEQFQNGRNPLVFVIQNPTPQINEISSISTVSCQSNIAYEIIVRGHFMNNFRDNLPYYYESSTLFMTDVETGKEIILVQDNNSSCISYKRFFAKESITLSGIGLSSIHSASQLTIKYLKTDGEVVFTSGRKYKMKVTFSNTATDFFETNEIEFVLP</sequence>
<comment type="caution">
    <text evidence="1">The sequence shown here is derived from an EMBL/GenBank/DDBJ whole genome shotgun (WGS) entry which is preliminary data.</text>
</comment>
<gene>
    <name evidence="1" type="ORF">FHK87_03170</name>
</gene>
<evidence type="ECO:0000313" key="1">
    <source>
        <dbReference type="EMBL" id="TPN89242.1"/>
    </source>
</evidence>
<proteinExistence type="predicted"/>
<organism evidence="1 2">
    <name type="scientific">Aquimarina algicola</name>
    <dbReference type="NCBI Taxonomy" id="2589995"/>
    <lineage>
        <taxon>Bacteria</taxon>
        <taxon>Pseudomonadati</taxon>
        <taxon>Bacteroidota</taxon>
        <taxon>Flavobacteriia</taxon>
        <taxon>Flavobacteriales</taxon>
        <taxon>Flavobacteriaceae</taxon>
        <taxon>Aquimarina</taxon>
    </lineage>
</organism>
<accession>A0A504JKA8</accession>